<evidence type="ECO:0000256" key="2">
    <source>
        <dbReference type="ARBA" id="ARBA00011738"/>
    </source>
</evidence>
<evidence type="ECO:0000256" key="6">
    <source>
        <dbReference type="ARBA" id="ARBA00023015"/>
    </source>
</evidence>
<evidence type="ECO:0000313" key="14">
    <source>
        <dbReference type="Proteomes" id="UP000682877"/>
    </source>
</evidence>
<dbReference type="GO" id="GO:0008270">
    <property type="term" value="F:zinc ion binding"/>
    <property type="evidence" value="ECO:0007669"/>
    <property type="project" value="UniProtKB-KW"/>
</dbReference>
<evidence type="ECO:0000313" key="13">
    <source>
        <dbReference type="EMBL" id="CAE6135720.1"/>
    </source>
</evidence>
<keyword evidence="5" id="KW-0862">Zinc</keyword>
<evidence type="ECO:0000256" key="8">
    <source>
        <dbReference type="ARBA" id="ARBA00023163"/>
    </source>
</evidence>
<proteinExistence type="predicted"/>
<dbReference type="AlphaFoldDB" id="A0A8S2AM62"/>
<dbReference type="InterPro" id="IPR012337">
    <property type="entry name" value="RNaseH-like_sf"/>
</dbReference>
<dbReference type="InterPro" id="IPR003656">
    <property type="entry name" value="Znf_BED"/>
</dbReference>
<dbReference type="Pfam" id="PF05699">
    <property type="entry name" value="Dimer_Tnp_hAT"/>
    <property type="match status" value="1"/>
</dbReference>
<dbReference type="Pfam" id="PF14372">
    <property type="entry name" value="hAT-like_RNase-H"/>
    <property type="match status" value="1"/>
</dbReference>
<evidence type="ECO:0000256" key="3">
    <source>
        <dbReference type="ARBA" id="ARBA00022723"/>
    </source>
</evidence>
<dbReference type="GO" id="GO:0046983">
    <property type="term" value="F:protein dimerization activity"/>
    <property type="evidence" value="ECO:0007669"/>
    <property type="project" value="InterPro"/>
</dbReference>
<evidence type="ECO:0000256" key="7">
    <source>
        <dbReference type="ARBA" id="ARBA00023125"/>
    </source>
</evidence>
<dbReference type="Proteomes" id="UP000682877">
    <property type="component" value="Chromosome 6"/>
</dbReference>
<keyword evidence="7" id="KW-0238">DNA-binding</keyword>
<feature type="region of interest" description="Disordered" evidence="11">
    <location>
        <begin position="1"/>
        <end position="51"/>
    </location>
</feature>
<reference evidence="13" key="1">
    <citation type="submission" date="2021-01" db="EMBL/GenBank/DDBJ databases">
        <authorList>
            <person name="Bezrukov I."/>
        </authorList>
    </citation>
    <scope>NUCLEOTIDE SEQUENCE</scope>
</reference>
<comment type="subcellular location">
    <subcellularLocation>
        <location evidence="1">Nucleus</location>
    </subcellularLocation>
</comment>
<dbReference type="GO" id="GO:0003677">
    <property type="term" value="F:DNA binding"/>
    <property type="evidence" value="ECO:0007669"/>
    <property type="project" value="UniProtKB-KW"/>
</dbReference>
<evidence type="ECO:0000256" key="11">
    <source>
        <dbReference type="SAM" id="MobiDB-lite"/>
    </source>
</evidence>
<dbReference type="PROSITE" id="PS50808">
    <property type="entry name" value="ZF_BED"/>
    <property type="match status" value="1"/>
</dbReference>
<evidence type="ECO:0000256" key="1">
    <source>
        <dbReference type="ARBA" id="ARBA00004123"/>
    </source>
</evidence>
<keyword evidence="4 10" id="KW-0863">Zinc-finger</keyword>
<keyword evidence="3" id="KW-0479">Metal-binding</keyword>
<evidence type="ECO:0000256" key="5">
    <source>
        <dbReference type="ARBA" id="ARBA00022833"/>
    </source>
</evidence>
<feature type="domain" description="BED-type" evidence="12">
    <location>
        <begin position="52"/>
        <end position="105"/>
    </location>
</feature>
<name>A0A8S2AM62_ARAAE</name>
<evidence type="ECO:0000256" key="10">
    <source>
        <dbReference type="PROSITE-ProRule" id="PRU00027"/>
    </source>
</evidence>
<comment type="subunit">
    <text evidence="2">Homodimer.</text>
</comment>
<dbReference type="PANTHER" id="PTHR46481">
    <property type="entry name" value="ZINC FINGER BED DOMAIN-CONTAINING PROTEIN 4"/>
    <property type="match status" value="1"/>
</dbReference>
<dbReference type="GO" id="GO:0005634">
    <property type="term" value="C:nucleus"/>
    <property type="evidence" value="ECO:0007669"/>
    <property type="project" value="UniProtKB-SubCell"/>
</dbReference>
<sequence>MPEEENVNVEKDTEPPVQPQTTEEVHSDVTGQKRPRPASGGDKPPKPRKKYAKRAPIWEHFLQREDPTKSYCKYCLAEIGCDSKKVGTSPMIGHIKVCKYYKDWVDKENQKVLSGDNKGNLKVIKYDPHLFRRSVNEMVVVNELPFSFVESEGWKRFCFNVLPMYKTFCRKTCSQDIVAMYLEEKEALKTLFRVEKQRVSLTTYIWTCPITSFNYMVITGHWVNTEWELQKRILSFKVITDHKGDTIAGQLLDCLEEWGIEKVYTITVDNARNNDKALDTFKEAFKLRGLEALVKDGKFIHMRCCAHILNLIVGDGLKKAKREVTAVRNAVKYVRSNFSRLKSFSLRCETAKLCRGNLPLDVVTRWNSTYLMLNSALKLRVAFEKMEAEDKLYCAYFLEEEEEKTKTKRIGPPTSSDWDKVSRLVKFLKVFYKGTVTFSASKTVTSTLCYNEIVDIERSLITKSHSPEEETRKMATAMRDKFDKYWDGLGNMNPLVIVASVFDPRNKMRFASLCFDQLYGKDTIENRKLHASVSSVMSSMYEDYSFKLSKPVENEEPDSQPQPENFVLSDDEDDCEGMLSLFDKVVGLKGNDDSCNELKMYLTEQTEARVENKLGFPYDVLSWWRRNCPKFSILSEFARDVLAIQASSVASESAFSTSGRVLDPYRSSLTPYMVEVLICTQQWLRCSYKKEDAVTNLAQMLEEVDFFESLDARNSTVALT</sequence>
<evidence type="ECO:0000259" key="12">
    <source>
        <dbReference type="PROSITE" id="PS50808"/>
    </source>
</evidence>
<keyword evidence="8" id="KW-0804">Transcription</keyword>
<evidence type="ECO:0000256" key="9">
    <source>
        <dbReference type="ARBA" id="ARBA00023242"/>
    </source>
</evidence>
<dbReference type="SUPFAM" id="SSF53098">
    <property type="entry name" value="Ribonuclease H-like"/>
    <property type="match status" value="1"/>
</dbReference>
<keyword evidence="9" id="KW-0539">Nucleus</keyword>
<protein>
    <recommendedName>
        <fullName evidence="12">BED-type domain-containing protein</fullName>
    </recommendedName>
</protein>
<keyword evidence="14" id="KW-1185">Reference proteome</keyword>
<keyword evidence="6" id="KW-0805">Transcription regulation</keyword>
<accession>A0A8S2AM62</accession>
<dbReference type="PANTHER" id="PTHR46481:SF2">
    <property type="entry name" value="BED-TYPE DOMAIN-CONTAINING PROTEIN"/>
    <property type="match status" value="1"/>
</dbReference>
<gene>
    <name evidence="13" type="ORF">AARE701A_LOCUS16822</name>
</gene>
<dbReference type="SMART" id="SM00614">
    <property type="entry name" value="ZnF_BED"/>
    <property type="match status" value="1"/>
</dbReference>
<dbReference type="InterPro" id="IPR008906">
    <property type="entry name" value="HATC_C_dom"/>
</dbReference>
<dbReference type="InterPro" id="IPR052035">
    <property type="entry name" value="ZnF_BED_domain_contain"/>
</dbReference>
<organism evidence="13 14">
    <name type="scientific">Arabidopsis arenosa</name>
    <name type="common">Sand rock-cress</name>
    <name type="synonym">Cardaminopsis arenosa</name>
    <dbReference type="NCBI Taxonomy" id="38785"/>
    <lineage>
        <taxon>Eukaryota</taxon>
        <taxon>Viridiplantae</taxon>
        <taxon>Streptophyta</taxon>
        <taxon>Embryophyta</taxon>
        <taxon>Tracheophyta</taxon>
        <taxon>Spermatophyta</taxon>
        <taxon>Magnoliopsida</taxon>
        <taxon>eudicotyledons</taxon>
        <taxon>Gunneridae</taxon>
        <taxon>Pentapetalae</taxon>
        <taxon>rosids</taxon>
        <taxon>malvids</taxon>
        <taxon>Brassicales</taxon>
        <taxon>Brassicaceae</taxon>
        <taxon>Camelineae</taxon>
        <taxon>Arabidopsis</taxon>
    </lineage>
</organism>
<dbReference type="EMBL" id="LR999456">
    <property type="protein sequence ID" value="CAE6135720.1"/>
    <property type="molecule type" value="Genomic_DNA"/>
</dbReference>
<evidence type="ECO:0000256" key="4">
    <source>
        <dbReference type="ARBA" id="ARBA00022771"/>
    </source>
</evidence>
<dbReference type="InterPro" id="IPR025525">
    <property type="entry name" value="hAT-like_transposase_RNase-H"/>
</dbReference>